<evidence type="ECO:0000256" key="3">
    <source>
        <dbReference type="ARBA" id="ARBA00023125"/>
    </source>
</evidence>
<dbReference type="Gene3D" id="3.40.190.290">
    <property type="match status" value="1"/>
</dbReference>
<evidence type="ECO:0000313" key="6">
    <source>
        <dbReference type="EMBL" id="MFC4098918.1"/>
    </source>
</evidence>
<dbReference type="Pfam" id="PF03466">
    <property type="entry name" value="LysR_substrate"/>
    <property type="match status" value="1"/>
</dbReference>
<evidence type="ECO:0000256" key="1">
    <source>
        <dbReference type="ARBA" id="ARBA00009437"/>
    </source>
</evidence>
<name>A0ABV8K187_9BACL</name>
<comment type="caution">
    <text evidence="6">The sequence shown here is derived from an EMBL/GenBank/DDBJ whole genome shotgun (WGS) entry which is preliminary data.</text>
</comment>
<keyword evidence="4" id="KW-0804">Transcription</keyword>
<dbReference type="CDD" id="cd05466">
    <property type="entry name" value="PBP2_LTTR_substrate"/>
    <property type="match status" value="1"/>
</dbReference>
<dbReference type="PANTHER" id="PTHR30346">
    <property type="entry name" value="TRANSCRIPTIONAL DUAL REGULATOR HCAR-RELATED"/>
    <property type="match status" value="1"/>
</dbReference>
<dbReference type="PRINTS" id="PR00039">
    <property type="entry name" value="HTHLYSR"/>
</dbReference>
<dbReference type="Pfam" id="PF00126">
    <property type="entry name" value="HTH_1"/>
    <property type="match status" value="1"/>
</dbReference>
<reference evidence="7" key="1">
    <citation type="journal article" date="2019" name="Int. J. Syst. Evol. Microbiol.">
        <title>The Global Catalogue of Microorganisms (GCM) 10K type strain sequencing project: providing services to taxonomists for standard genome sequencing and annotation.</title>
        <authorList>
            <consortium name="The Broad Institute Genomics Platform"/>
            <consortium name="The Broad Institute Genome Sequencing Center for Infectious Disease"/>
            <person name="Wu L."/>
            <person name="Ma J."/>
        </authorList>
    </citation>
    <scope>NUCLEOTIDE SEQUENCE [LARGE SCALE GENOMIC DNA]</scope>
    <source>
        <strain evidence="7">IBRC-M 10987</strain>
    </source>
</reference>
<dbReference type="InterPro" id="IPR036390">
    <property type="entry name" value="WH_DNA-bd_sf"/>
</dbReference>
<keyword evidence="7" id="KW-1185">Reference proteome</keyword>
<dbReference type="Gene3D" id="1.10.10.10">
    <property type="entry name" value="Winged helix-like DNA-binding domain superfamily/Winged helix DNA-binding domain"/>
    <property type="match status" value="1"/>
</dbReference>
<dbReference type="SUPFAM" id="SSF46785">
    <property type="entry name" value="Winged helix' DNA-binding domain"/>
    <property type="match status" value="1"/>
</dbReference>
<dbReference type="PANTHER" id="PTHR30346:SF31">
    <property type="entry name" value="LYSR SUBSTRATE-BINDING"/>
    <property type="match status" value="1"/>
</dbReference>
<evidence type="ECO:0000313" key="7">
    <source>
        <dbReference type="Proteomes" id="UP001595715"/>
    </source>
</evidence>
<accession>A0ABV8K187</accession>
<feature type="non-terminal residue" evidence="6">
    <location>
        <position position="286"/>
    </location>
</feature>
<comment type="similarity">
    <text evidence="1">Belongs to the LysR transcriptional regulatory family.</text>
</comment>
<dbReference type="EMBL" id="JBHSAM010000014">
    <property type="protein sequence ID" value="MFC4098918.1"/>
    <property type="molecule type" value="Genomic_DNA"/>
</dbReference>
<organism evidence="6 7">
    <name type="scientific">Paenibacillus xanthanilyticus</name>
    <dbReference type="NCBI Taxonomy" id="1783531"/>
    <lineage>
        <taxon>Bacteria</taxon>
        <taxon>Bacillati</taxon>
        <taxon>Bacillota</taxon>
        <taxon>Bacilli</taxon>
        <taxon>Bacillales</taxon>
        <taxon>Paenibacillaceae</taxon>
        <taxon>Paenibacillus</taxon>
    </lineage>
</organism>
<sequence length="286" mass="31277">MELKQLEYFLAICRELHFTRAAEKLGIAQPSLSQQIRLLEHEVGTPLFDRIGKRIALTEAGGLLQTHALHVFHELAQAKAAIGELQGLKRGTLKLGALPSVVSDLLPPALARFHARYPTIELTVQDARTGEIIDRLIRNELDIGIVMSAGLDGNVDLFERMPLYRDELVFAVPTEHPLAVRGSLPLTALEDTPAILFPTPYVLRRQLDEACVSLGFKLKPVLEMTTMEALLRMVATGVGLSIVPASAVRTSGGAVRAIPLEGSAIMTEVALIYRKHKHLCAASRAF</sequence>
<dbReference type="PROSITE" id="PS50931">
    <property type="entry name" value="HTH_LYSR"/>
    <property type="match status" value="1"/>
</dbReference>
<dbReference type="InterPro" id="IPR036388">
    <property type="entry name" value="WH-like_DNA-bd_sf"/>
</dbReference>
<feature type="domain" description="HTH lysR-type" evidence="5">
    <location>
        <begin position="1"/>
        <end position="58"/>
    </location>
</feature>
<dbReference type="SUPFAM" id="SSF53850">
    <property type="entry name" value="Periplasmic binding protein-like II"/>
    <property type="match status" value="1"/>
</dbReference>
<evidence type="ECO:0000256" key="4">
    <source>
        <dbReference type="ARBA" id="ARBA00023163"/>
    </source>
</evidence>
<dbReference type="InterPro" id="IPR000847">
    <property type="entry name" value="LysR_HTH_N"/>
</dbReference>
<dbReference type="RefSeq" id="WP_377717613.1">
    <property type="nucleotide sequence ID" value="NZ_JBHSAM010000014.1"/>
</dbReference>
<dbReference type="Proteomes" id="UP001595715">
    <property type="component" value="Unassembled WGS sequence"/>
</dbReference>
<keyword evidence="3" id="KW-0238">DNA-binding</keyword>
<evidence type="ECO:0000259" key="5">
    <source>
        <dbReference type="PROSITE" id="PS50931"/>
    </source>
</evidence>
<proteinExistence type="inferred from homology"/>
<gene>
    <name evidence="6" type="ORF">ACFOZ8_04535</name>
</gene>
<dbReference type="InterPro" id="IPR005119">
    <property type="entry name" value="LysR_subst-bd"/>
</dbReference>
<keyword evidence="2" id="KW-0805">Transcription regulation</keyword>
<evidence type="ECO:0000256" key="2">
    <source>
        <dbReference type="ARBA" id="ARBA00023015"/>
    </source>
</evidence>
<protein>
    <submittedName>
        <fullName evidence="6">LysR family transcriptional regulator</fullName>
    </submittedName>
</protein>